<comment type="caution">
    <text evidence="2">The sequence shown here is derived from an EMBL/GenBank/DDBJ whole genome shotgun (WGS) entry which is preliminary data.</text>
</comment>
<accession>C0VXZ4</accession>
<organism evidence="2 3">
    <name type="scientific">Gleimia coleocanis DSM 15436</name>
    <dbReference type="NCBI Taxonomy" id="525245"/>
    <lineage>
        <taxon>Bacteria</taxon>
        <taxon>Bacillati</taxon>
        <taxon>Actinomycetota</taxon>
        <taxon>Actinomycetes</taxon>
        <taxon>Actinomycetales</taxon>
        <taxon>Actinomycetaceae</taxon>
        <taxon>Gleimia</taxon>
    </lineage>
</organism>
<evidence type="ECO:0000313" key="3">
    <source>
        <dbReference type="Proteomes" id="UP000010301"/>
    </source>
</evidence>
<dbReference type="AlphaFoldDB" id="C0VXZ4"/>
<keyword evidence="1" id="KW-0472">Membrane</keyword>
<proteinExistence type="predicted"/>
<sequence length="190" mass="21238">MHTMFHVKHLRGKAMAEVNEDELTEHFSGRRKGFKILNVVLGGALVGTLLVGGVSMARYYLQPYERYTVEASDFKVQPSTEIEAAELVAQVMPAGFEWTEGYRLCPYDDGRHAPKFVKNIADKAVTIPYSDNANALILRAKVGKDVVLYAMRAEVDFCDLDTNAKNSFRADTLVSVRSENSAKLIVDFEK</sequence>
<reference evidence="2 3" key="1">
    <citation type="submission" date="2009-01" db="EMBL/GenBank/DDBJ databases">
        <authorList>
            <person name="Qin X."/>
            <person name="Bachman B."/>
            <person name="Battles P."/>
            <person name="Bell A."/>
            <person name="Bess C."/>
            <person name="Bickham C."/>
            <person name="Chaboub L."/>
            <person name="Chen D."/>
            <person name="Coyle M."/>
            <person name="Deiros D.R."/>
            <person name="Dinh H."/>
            <person name="Forbes L."/>
            <person name="Fowler G."/>
            <person name="Francisco L."/>
            <person name="Fu Q."/>
            <person name="Gubbala S."/>
            <person name="Hale W."/>
            <person name="Han Y."/>
            <person name="Hemphill L."/>
            <person name="Highlander S.K."/>
            <person name="Hirani K."/>
            <person name="Hogues M."/>
            <person name="Jackson L."/>
            <person name="Jakkamsetti A."/>
            <person name="Javaid M."/>
            <person name="Jiang H."/>
            <person name="Korchina V."/>
            <person name="Kovar C."/>
            <person name="Lara F."/>
            <person name="Lee S."/>
            <person name="Mata R."/>
            <person name="Mathew T."/>
            <person name="Moen C."/>
            <person name="Morales K."/>
            <person name="Munidasa M."/>
            <person name="Nazareth L."/>
            <person name="Ngo R."/>
            <person name="Nguyen L."/>
            <person name="Okwuonu G."/>
            <person name="Ongeri F."/>
            <person name="Patil S."/>
            <person name="Petrosino J."/>
            <person name="Pham C."/>
            <person name="Pham P."/>
            <person name="Pu L.-L."/>
            <person name="Puazo M."/>
            <person name="Raj R."/>
            <person name="Reid J."/>
            <person name="Rouhana J."/>
            <person name="Saada N."/>
            <person name="Shang Y."/>
            <person name="Simmons D."/>
            <person name="Thornton R."/>
            <person name="Warren J."/>
            <person name="Weissenberger G."/>
            <person name="Zhang J."/>
            <person name="Zhang L."/>
            <person name="Zhou C."/>
            <person name="Zhu D."/>
            <person name="Muzny D."/>
            <person name="Worley K."/>
            <person name="Gibbs R."/>
        </authorList>
    </citation>
    <scope>NUCLEOTIDE SEQUENCE [LARGE SCALE GENOMIC DNA]</scope>
    <source>
        <strain evidence="2 3">DSM 15436</strain>
    </source>
</reference>
<name>C0VXZ4_9ACTO</name>
<keyword evidence="3" id="KW-1185">Reference proteome</keyword>
<protein>
    <submittedName>
        <fullName evidence="2">Uncharacterized protein</fullName>
    </submittedName>
</protein>
<evidence type="ECO:0000313" key="2">
    <source>
        <dbReference type="EMBL" id="EEH64297.1"/>
    </source>
</evidence>
<dbReference type="EMBL" id="ACFG01000004">
    <property type="protein sequence ID" value="EEH64297.1"/>
    <property type="molecule type" value="Genomic_DNA"/>
</dbReference>
<gene>
    <name evidence="2" type="ORF">HMPREF0044_0034</name>
</gene>
<keyword evidence="1" id="KW-0812">Transmembrane</keyword>
<feature type="transmembrane region" description="Helical" evidence="1">
    <location>
        <begin position="36"/>
        <end position="61"/>
    </location>
</feature>
<dbReference type="HOGENOM" id="CLU_1425216_0_0_11"/>
<keyword evidence="1" id="KW-1133">Transmembrane helix</keyword>
<dbReference type="Proteomes" id="UP000010301">
    <property type="component" value="Unassembled WGS sequence"/>
</dbReference>
<evidence type="ECO:0000256" key="1">
    <source>
        <dbReference type="SAM" id="Phobius"/>
    </source>
</evidence>
<dbReference type="STRING" id="525245.HMPREF0044_0034"/>